<dbReference type="CDD" id="cd10802">
    <property type="entry name" value="YdjC_TTHB029_like"/>
    <property type="match status" value="1"/>
</dbReference>
<name>A0A1G6NP01_9BACT</name>
<dbReference type="GO" id="GO:0005975">
    <property type="term" value="P:carbohydrate metabolic process"/>
    <property type="evidence" value="ECO:0007669"/>
    <property type="project" value="InterPro"/>
</dbReference>
<dbReference type="RefSeq" id="WP_087937964.1">
    <property type="nucleotide sequence ID" value="NZ_FNAC01000004.1"/>
</dbReference>
<dbReference type="GO" id="GO:0046872">
    <property type="term" value="F:metal ion binding"/>
    <property type="evidence" value="ECO:0007669"/>
    <property type="project" value="UniProtKB-KW"/>
</dbReference>
<dbReference type="Gene3D" id="3.20.20.370">
    <property type="entry name" value="Glycoside hydrolase/deacetylase"/>
    <property type="match status" value="1"/>
</dbReference>
<organism evidence="6 7">
    <name type="scientific">Algoriphagus faecimaris</name>
    <dbReference type="NCBI Taxonomy" id="686796"/>
    <lineage>
        <taxon>Bacteria</taxon>
        <taxon>Pseudomonadati</taxon>
        <taxon>Bacteroidota</taxon>
        <taxon>Cytophagia</taxon>
        <taxon>Cytophagales</taxon>
        <taxon>Cyclobacteriaceae</taxon>
        <taxon>Algoriphagus</taxon>
    </lineage>
</organism>
<dbReference type="InterPro" id="IPR006879">
    <property type="entry name" value="YdjC-like"/>
</dbReference>
<dbReference type="PANTHER" id="PTHR31609">
    <property type="entry name" value="YDJC DEACETYLASE FAMILY MEMBER"/>
    <property type="match status" value="1"/>
</dbReference>
<dbReference type="SUPFAM" id="SSF88713">
    <property type="entry name" value="Glycoside hydrolase/deacetylase"/>
    <property type="match status" value="1"/>
</dbReference>
<keyword evidence="5" id="KW-0119">Carbohydrate metabolism</keyword>
<evidence type="ECO:0000313" key="6">
    <source>
        <dbReference type="EMBL" id="SDC69722.1"/>
    </source>
</evidence>
<dbReference type="PANTHER" id="PTHR31609:SF1">
    <property type="entry name" value="CARBOHYDRATE DEACETYLASE"/>
    <property type="match status" value="1"/>
</dbReference>
<keyword evidence="4" id="KW-0460">Magnesium</keyword>
<dbReference type="InterPro" id="IPR011330">
    <property type="entry name" value="Glyco_hydro/deAcase_b/a-brl"/>
</dbReference>
<protein>
    <recommendedName>
        <fullName evidence="8">YdjC-like protein</fullName>
    </recommendedName>
</protein>
<dbReference type="AlphaFoldDB" id="A0A1G6NP01"/>
<dbReference type="STRING" id="686796.SAMN04488104_10048"/>
<keyword evidence="7" id="KW-1185">Reference proteome</keyword>
<evidence type="ECO:0000256" key="4">
    <source>
        <dbReference type="ARBA" id="ARBA00022842"/>
    </source>
</evidence>
<dbReference type="Proteomes" id="UP000199060">
    <property type="component" value="Unassembled WGS sequence"/>
</dbReference>
<evidence type="ECO:0000256" key="5">
    <source>
        <dbReference type="ARBA" id="ARBA00023277"/>
    </source>
</evidence>
<proteinExistence type="predicted"/>
<dbReference type="GO" id="GO:0016787">
    <property type="term" value="F:hydrolase activity"/>
    <property type="evidence" value="ECO:0007669"/>
    <property type="project" value="UniProtKB-KW"/>
</dbReference>
<reference evidence="7" key="1">
    <citation type="submission" date="2016-10" db="EMBL/GenBank/DDBJ databases">
        <authorList>
            <person name="Varghese N."/>
            <person name="Submissions S."/>
        </authorList>
    </citation>
    <scope>NUCLEOTIDE SEQUENCE [LARGE SCALE GENOMIC DNA]</scope>
    <source>
        <strain evidence="7">DSM 23095</strain>
    </source>
</reference>
<accession>A0A1G6NP01</accession>
<dbReference type="GO" id="GO:0019213">
    <property type="term" value="F:deacetylase activity"/>
    <property type="evidence" value="ECO:0007669"/>
    <property type="project" value="TreeGrafter"/>
</dbReference>
<dbReference type="EMBL" id="FNAC01000004">
    <property type="protein sequence ID" value="SDC69722.1"/>
    <property type="molecule type" value="Genomic_DNA"/>
</dbReference>
<evidence type="ECO:0000256" key="2">
    <source>
        <dbReference type="ARBA" id="ARBA00022723"/>
    </source>
</evidence>
<keyword evidence="3" id="KW-0378">Hydrolase</keyword>
<keyword evidence="2" id="KW-0479">Metal-binding</keyword>
<evidence type="ECO:0000313" key="7">
    <source>
        <dbReference type="Proteomes" id="UP000199060"/>
    </source>
</evidence>
<evidence type="ECO:0000256" key="1">
    <source>
        <dbReference type="ARBA" id="ARBA00001946"/>
    </source>
</evidence>
<comment type="cofactor">
    <cofactor evidence="1">
        <name>Mg(2+)</name>
        <dbReference type="ChEBI" id="CHEBI:18420"/>
    </cofactor>
</comment>
<sequence>MKKPPFFLLILLIIPTWSMGQTLQEKLGYPPDAKLLIIHGDDVGVSHSQNRATFEAMKKGLVTSTSMMVPTAWSSEVAQMAKEIENPDIGIHITLTNEWLHYNWGPEAGRKAVPGLANSVGHMYPSCAEVSEYASPEEVEMEVRAQIQSAKAMGIDITHLDSHMGCMFFGRPEYFRVYVKLALENNIPAMINRELYQGLIRPNPDLFTGMNVDKLPIIDQIIMADEEAYEKGMEKFYTEALENLPSGVHVLLIHLAFDDVEMNAVTAGHDSFHAPWRQQDYDFFTSEKAKRLIEENNIKLITWREIGKVL</sequence>
<evidence type="ECO:0000256" key="3">
    <source>
        <dbReference type="ARBA" id="ARBA00022801"/>
    </source>
</evidence>
<evidence type="ECO:0008006" key="8">
    <source>
        <dbReference type="Google" id="ProtNLM"/>
    </source>
</evidence>
<dbReference type="Pfam" id="PF04794">
    <property type="entry name" value="YdjC"/>
    <property type="match status" value="1"/>
</dbReference>
<dbReference type="OrthoDB" id="9774177at2"/>
<gene>
    <name evidence="6" type="ORF">SAMN04488104_10048</name>
</gene>